<dbReference type="SUPFAM" id="SSF52374">
    <property type="entry name" value="Nucleotidylyl transferase"/>
    <property type="match status" value="1"/>
</dbReference>
<comment type="caution">
    <text evidence="7">The sequence shown here is derived from an EMBL/GenBank/DDBJ whole genome shotgun (WGS) entry which is preliminary data.</text>
</comment>
<keyword evidence="4" id="KW-0648">Protein biosynthesis</keyword>
<evidence type="ECO:0000259" key="6">
    <source>
        <dbReference type="Pfam" id="PF00133"/>
    </source>
</evidence>
<feature type="domain" description="Aminoacyl-tRNA synthetase class Ia" evidence="6">
    <location>
        <begin position="1"/>
        <end position="130"/>
    </location>
</feature>
<gene>
    <name evidence="7" type="ORF">CSSPJE1EN1_LOCUS25213</name>
</gene>
<dbReference type="PANTHER" id="PTHR42765:SF1">
    <property type="entry name" value="ISOLEUCINE--TRNA LIGASE, MITOCHONDRIAL"/>
    <property type="match status" value="1"/>
</dbReference>
<dbReference type="InterPro" id="IPR050081">
    <property type="entry name" value="Ile-tRNA_ligase"/>
</dbReference>
<keyword evidence="5" id="KW-0030">Aminoacyl-tRNA synthetase</keyword>
<dbReference type="Pfam" id="PF00133">
    <property type="entry name" value="tRNA-synt_1"/>
    <property type="match status" value="1"/>
</dbReference>
<keyword evidence="1" id="KW-0436">Ligase</keyword>
<evidence type="ECO:0000256" key="2">
    <source>
        <dbReference type="ARBA" id="ARBA00022741"/>
    </source>
</evidence>
<keyword evidence="2" id="KW-0547">Nucleotide-binding</keyword>
<name>A0ABP0V8M6_9BRYO</name>
<evidence type="ECO:0000256" key="4">
    <source>
        <dbReference type="ARBA" id="ARBA00022917"/>
    </source>
</evidence>
<evidence type="ECO:0000313" key="8">
    <source>
        <dbReference type="Proteomes" id="UP001497444"/>
    </source>
</evidence>
<dbReference type="Proteomes" id="UP001497444">
    <property type="component" value="Unassembled WGS sequence"/>
</dbReference>
<sequence length="161" mass="18386">MSGYESPYVPGWDCHGLPIELGVEKQLLDQKRDKSSVPIVELRQMCRDYATKYINIQKEQFQRLEVFGDWDNRYATMDASYVASIVRELGRTSKAGYLYKGNKPVYWCPTDATALAEAEIEYADKKSPSIYVKFDLSKEALAHFPELKKISESEGAIFGRP</sequence>
<dbReference type="InterPro" id="IPR002300">
    <property type="entry name" value="aa-tRNA-synth_Ia"/>
</dbReference>
<organism evidence="7 8">
    <name type="scientific">Sphagnum jensenii</name>
    <dbReference type="NCBI Taxonomy" id="128206"/>
    <lineage>
        <taxon>Eukaryota</taxon>
        <taxon>Viridiplantae</taxon>
        <taxon>Streptophyta</taxon>
        <taxon>Embryophyta</taxon>
        <taxon>Bryophyta</taxon>
        <taxon>Sphagnophytina</taxon>
        <taxon>Sphagnopsida</taxon>
        <taxon>Sphagnales</taxon>
        <taxon>Sphagnaceae</taxon>
        <taxon>Sphagnum</taxon>
    </lineage>
</organism>
<protein>
    <recommendedName>
        <fullName evidence="6">Aminoacyl-tRNA synthetase class Ia domain-containing protein</fullName>
    </recommendedName>
</protein>
<dbReference type="EMBL" id="CAXAQS010000054">
    <property type="protein sequence ID" value="CAK9249835.1"/>
    <property type="molecule type" value="Genomic_DNA"/>
</dbReference>
<reference evidence="7" key="1">
    <citation type="submission" date="2024-02" db="EMBL/GenBank/DDBJ databases">
        <authorList>
            <consortium name="ELIXIR-Norway"/>
            <consortium name="Elixir Norway"/>
        </authorList>
    </citation>
    <scope>NUCLEOTIDE SEQUENCE</scope>
</reference>
<evidence type="ECO:0000256" key="1">
    <source>
        <dbReference type="ARBA" id="ARBA00022598"/>
    </source>
</evidence>
<accession>A0ABP0V8M6</accession>
<evidence type="ECO:0000313" key="7">
    <source>
        <dbReference type="EMBL" id="CAK9249835.1"/>
    </source>
</evidence>
<keyword evidence="8" id="KW-1185">Reference proteome</keyword>
<dbReference type="PANTHER" id="PTHR42765">
    <property type="entry name" value="SOLEUCYL-TRNA SYNTHETASE"/>
    <property type="match status" value="1"/>
</dbReference>
<evidence type="ECO:0000256" key="5">
    <source>
        <dbReference type="ARBA" id="ARBA00023146"/>
    </source>
</evidence>
<dbReference type="Gene3D" id="3.40.50.620">
    <property type="entry name" value="HUPs"/>
    <property type="match status" value="1"/>
</dbReference>
<proteinExistence type="predicted"/>
<evidence type="ECO:0000256" key="3">
    <source>
        <dbReference type="ARBA" id="ARBA00022840"/>
    </source>
</evidence>
<dbReference type="InterPro" id="IPR014729">
    <property type="entry name" value="Rossmann-like_a/b/a_fold"/>
</dbReference>
<keyword evidence="3" id="KW-0067">ATP-binding</keyword>